<comment type="similarity">
    <text evidence="4">Belongs to the EF-Ts family.</text>
</comment>
<dbReference type="PROSITE" id="PS01127">
    <property type="entry name" value="EF_TS_2"/>
    <property type="match status" value="1"/>
</dbReference>
<dbReference type="AlphaFoldDB" id="A0AAN6GRN1"/>
<dbReference type="Pfam" id="PF00889">
    <property type="entry name" value="EF_TS"/>
    <property type="match status" value="1"/>
</dbReference>
<dbReference type="InterPro" id="IPR001816">
    <property type="entry name" value="Transl_elong_EFTs/EF1B"/>
</dbReference>
<evidence type="ECO:0000256" key="5">
    <source>
        <dbReference type="SAM" id="MobiDB-lite"/>
    </source>
</evidence>
<dbReference type="HAMAP" id="MF_00050">
    <property type="entry name" value="EF_Ts"/>
    <property type="match status" value="1"/>
</dbReference>
<protein>
    <recommendedName>
        <fullName evidence="4">Elongation factor Ts, mitochondrial</fullName>
        <shortName evidence="4">EF-Ts</shortName>
        <shortName evidence="4">EF-TsMt</shortName>
    </recommendedName>
</protein>
<keyword evidence="2 4" id="KW-0648">Protein biosynthesis</keyword>
<dbReference type="EMBL" id="JAPDMZ010000039">
    <property type="protein sequence ID" value="KAK0554279.1"/>
    <property type="molecule type" value="Genomic_DNA"/>
</dbReference>
<dbReference type="GO" id="GO:0070125">
    <property type="term" value="P:mitochondrial translational elongation"/>
    <property type="evidence" value="ECO:0007669"/>
    <property type="project" value="TreeGrafter"/>
</dbReference>
<evidence type="ECO:0000259" key="6">
    <source>
        <dbReference type="Pfam" id="PF00889"/>
    </source>
</evidence>
<feature type="region of interest" description="Disordered" evidence="5">
    <location>
        <begin position="231"/>
        <end position="251"/>
    </location>
</feature>
<feature type="domain" description="Translation elongation factor EFTs/EF1B dimerisation" evidence="6">
    <location>
        <begin position="130"/>
        <end position="230"/>
    </location>
</feature>
<reference evidence="7" key="1">
    <citation type="journal article" date="2023" name="PhytoFront">
        <title>Draft Genome Resources of Seven Strains of Tilletia horrida, Causal Agent of Kernel Smut of Rice.</title>
        <authorList>
            <person name="Khanal S."/>
            <person name="Antony Babu S."/>
            <person name="Zhou X.G."/>
        </authorList>
    </citation>
    <scope>NUCLEOTIDE SEQUENCE</scope>
    <source>
        <strain evidence="7">TX6</strain>
    </source>
</reference>
<dbReference type="Proteomes" id="UP001176517">
    <property type="component" value="Unassembled WGS sequence"/>
</dbReference>
<keyword evidence="8" id="KW-1185">Reference proteome</keyword>
<accession>A0AAN6GRN1</accession>
<gene>
    <name evidence="4 7" type="primary">TSF1</name>
    <name evidence="7" type="ORF">OC846_002162</name>
</gene>
<evidence type="ECO:0000256" key="1">
    <source>
        <dbReference type="ARBA" id="ARBA00022768"/>
    </source>
</evidence>
<evidence type="ECO:0000256" key="3">
    <source>
        <dbReference type="ARBA" id="ARBA00023128"/>
    </source>
</evidence>
<evidence type="ECO:0000256" key="4">
    <source>
        <dbReference type="HAMAP-Rule" id="MF_03135"/>
    </source>
</evidence>
<organism evidence="7 8">
    <name type="scientific">Tilletia horrida</name>
    <dbReference type="NCBI Taxonomy" id="155126"/>
    <lineage>
        <taxon>Eukaryota</taxon>
        <taxon>Fungi</taxon>
        <taxon>Dikarya</taxon>
        <taxon>Basidiomycota</taxon>
        <taxon>Ustilaginomycotina</taxon>
        <taxon>Exobasidiomycetes</taxon>
        <taxon>Tilletiales</taxon>
        <taxon>Tilletiaceae</taxon>
        <taxon>Tilletia</taxon>
    </lineage>
</organism>
<dbReference type="Gene3D" id="1.10.8.10">
    <property type="entry name" value="DNA helicase RuvA subunit, C-terminal domain"/>
    <property type="match status" value="1"/>
</dbReference>
<dbReference type="PANTHER" id="PTHR11741">
    <property type="entry name" value="ELONGATION FACTOR TS"/>
    <property type="match status" value="1"/>
</dbReference>
<sequence length="436" mass="45261">MAASALRTRWLAQRCLAQSQLSRPFSMSASQLAEVKKPDIKSIASLRQSIPGTSMLKAREALLATRSPSQPDIDDIPAALAWLEEDRRKSGATKSEKVSGRTAAEGLVGVCVLSDGMLSTPEGPSPLPQAAIVELNCETDFVARNEVFAQLVRDLTHTAALFPVLSGLSSSSAPALTDLNLEQLSQFPLLSSSVAEQDPSSSTVRTVAAAILDTVARLGEKITLSRATALVSPLEPPSAQAPRRSETGTAAGSETVHLASAYAHGGSASPSGSASSTNPGSLLTSGRVASLVLTRLSSSALPSALTRADPPLSTTIRALTRSLARQVAGMETRTIRPSSGSEEIPATPAEGPPSTALYAQPFAMLLGAAQAPSPESSARSVSAVLREWADAHGLGAKQEGGAVQVQAISRWEVGENVEKEDKGDDFAEEVRKAAGL</sequence>
<comment type="caution">
    <text evidence="7">The sequence shown here is derived from an EMBL/GenBank/DDBJ whole genome shotgun (WGS) entry which is preliminary data.</text>
</comment>
<keyword evidence="1 4" id="KW-0251">Elongation factor</keyword>
<dbReference type="PANTHER" id="PTHR11741:SF0">
    <property type="entry name" value="ELONGATION FACTOR TS, MITOCHONDRIAL"/>
    <property type="match status" value="1"/>
</dbReference>
<evidence type="ECO:0000313" key="7">
    <source>
        <dbReference type="EMBL" id="KAK0554279.1"/>
    </source>
</evidence>
<dbReference type="GO" id="GO:0005739">
    <property type="term" value="C:mitochondrion"/>
    <property type="evidence" value="ECO:0007669"/>
    <property type="project" value="UniProtKB-SubCell"/>
</dbReference>
<proteinExistence type="inferred from homology"/>
<comment type="subcellular location">
    <subcellularLocation>
        <location evidence="4">Mitochondrion</location>
    </subcellularLocation>
</comment>
<dbReference type="GO" id="GO:0003746">
    <property type="term" value="F:translation elongation factor activity"/>
    <property type="evidence" value="ECO:0007669"/>
    <property type="project" value="UniProtKB-UniRule"/>
</dbReference>
<dbReference type="Gene3D" id="3.30.479.20">
    <property type="entry name" value="Elongation factor Ts, dimerisation domain"/>
    <property type="match status" value="2"/>
</dbReference>
<feature type="region of interest" description="Disordered" evidence="5">
    <location>
        <begin position="330"/>
        <end position="352"/>
    </location>
</feature>
<dbReference type="InterPro" id="IPR014039">
    <property type="entry name" value="Transl_elong_EFTs/EF1B_dimer"/>
</dbReference>
<dbReference type="InterPro" id="IPR036402">
    <property type="entry name" value="EF-Ts_dimer_sf"/>
</dbReference>
<evidence type="ECO:0000313" key="8">
    <source>
        <dbReference type="Proteomes" id="UP001176517"/>
    </source>
</evidence>
<keyword evidence="3 4" id="KW-0496">Mitochondrion</keyword>
<name>A0AAN6GRN1_9BASI</name>
<dbReference type="SUPFAM" id="SSF54713">
    <property type="entry name" value="Elongation factor Ts (EF-Ts), dimerisation domain"/>
    <property type="match status" value="1"/>
</dbReference>
<dbReference type="InterPro" id="IPR018101">
    <property type="entry name" value="Transl_elong_Ts_CS"/>
</dbReference>
<comment type="function">
    <text evidence="4">Associates with the EF-Tu.GDP complex and induces the exchange of GDP to GTP. It remains bound to the aminoacyl-tRNA.EF-Tu.GTP complex up to the GTP hydrolysis stage on the ribosome.</text>
</comment>
<evidence type="ECO:0000256" key="2">
    <source>
        <dbReference type="ARBA" id="ARBA00022917"/>
    </source>
</evidence>